<sequence>MAKVHLQFYKTEYHYKGDTPAFYHELNIEVLPKVGEKFNYQEWMFKLMDEEAQKEFTENLDFQPGEFYVIGKMDYPGKEYQIDHAFYLIEQMDDGKSGFIDLKDNPEDY</sequence>
<name>A0ABY9Y470_9FLAO</name>
<protein>
    <submittedName>
        <fullName evidence="1">Uncharacterized protein</fullName>
    </submittedName>
</protein>
<proteinExistence type="predicted"/>
<reference evidence="1 2" key="1">
    <citation type="submission" date="2023-09" db="EMBL/GenBank/DDBJ databases">
        <title>Thalassobella suaedae gen. nov., sp. nov., a marine bacterium of the family Flavobacteriaceae isolated from a halophyte Suaeda japonica.</title>
        <authorList>
            <person name="Lee S.Y."/>
            <person name="Hwang C.Y."/>
        </authorList>
    </citation>
    <scope>NUCLEOTIDE SEQUENCE [LARGE SCALE GENOMIC DNA]</scope>
    <source>
        <strain evidence="1 2">HL-DH10</strain>
    </source>
</reference>
<dbReference type="EMBL" id="CP134536">
    <property type="protein sequence ID" value="WNH13046.1"/>
    <property type="molecule type" value="Genomic_DNA"/>
</dbReference>
<keyword evidence="2" id="KW-1185">Reference proteome</keyword>
<accession>A0ABY9Y470</accession>
<evidence type="ECO:0000313" key="1">
    <source>
        <dbReference type="EMBL" id="WNH13046.1"/>
    </source>
</evidence>
<organism evidence="1 2">
    <name type="scientific">Thalassobellus suaedae</name>
    <dbReference type="NCBI Taxonomy" id="3074124"/>
    <lineage>
        <taxon>Bacteria</taxon>
        <taxon>Pseudomonadati</taxon>
        <taxon>Bacteroidota</taxon>
        <taxon>Flavobacteriia</taxon>
        <taxon>Flavobacteriales</taxon>
        <taxon>Flavobacteriaceae</taxon>
        <taxon>Thalassobellus</taxon>
    </lineage>
</organism>
<dbReference type="RefSeq" id="WP_415863025.1">
    <property type="nucleotide sequence ID" value="NZ_CP134536.1"/>
</dbReference>
<evidence type="ECO:0000313" key="2">
    <source>
        <dbReference type="Proteomes" id="UP001303407"/>
    </source>
</evidence>
<gene>
    <name evidence="1" type="ORF">RHP49_02060</name>
</gene>
<dbReference type="Proteomes" id="UP001303407">
    <property type="component" value="Chromosome"/>
</dbReference>